<evidence type="ECO:0000313" key="8">
    <source>
        <dbReference type="Proteomes" id="UP000313359"/>
    </source>
</evidence>
<sequence length="359" mass="40526">MSHTLSQSQDEFADLPDIVDFSIIRTEDYTRNSSTNLLDEFAEYDSYNEHDPYADLNFDTIPGLGGAPRSETGEHIRSETSDVEIHSQRLSNSSTQYSFDELDDAALHELNDIEMRDSRVQQIIAPTPLALGDERTVSRTATIYHTESQPPSRSMKRKRSEVTSDVAASKKIKAKAKTIQDPHASARKLLSSMEESVSCPICYEIFSEPYVSSPCGHSFCAECVVDWMKKKIRSAPKCPLCRTLLTQGSLVVPNFALKDAIEKYVASLAESGFVEWQLQGQKYVEWTGRNGRWLTLAADLRDLQRRRWNELDEPSQDTTHLVGVQQILQEMGDFSDGDSSDDDPTASDEIYWEPTPPRR</sequence>
<keyword evidence="8" id="KW-1185">Reference proteome</keyword>
<dbReference type="Proteomes" id="UP000313359">
    <property type="component" value="Unassembled WGS sequence"/>
</dbReference>
<protein>
    <recommendedName>
        <fullName evidence="6">RING-type domain-containing protein</fullName>
    </recommendedName>
</protein>
<gene>
    <name evidence="7" type="ORF">L227DRAFT_651464</name>
</gene>
<dbReference type="SMART" id="SM00184">
    <property type="entry name" value="RING"/>
    <property type="match status" value="1"/>
</dbReference>
<dbReference type="EMBL" id="ML122257">
    <property type="protein sequence ID" value="RPD63220.1"/>
    <property type="molecule type" value="Genomic_DNA"/>
</dbReference>
<dbReference type="InterPro" id="IPR017907">
    <property type="entry name" value="Znf_RING_CS"/>
</dbReference>
<dbReference type="InterPro" id="IPR013083">
    <property type="entry name" value="Znf_RING/FYVE/PHD"/>
</dbReference>
<feature type="region of interest" description="Disordered" evidence="5">
    <location>
        <begin position="332"/>
        <end position="359"/>
    </location>
</feature>
<dbReference type="SUPFAM" id="SSF57850">
    <property type="entry name" value="RING/U-box"/>
    <property type="match status" value="1"/>
</dbReference>
<accession>A0A5C2SI10</accession>
<dbReference type="PROSITE" id="PS00518">
    <property type="entry name" value="ZF_RING_1"/>
    <property type="match status" value="1"/>
</dbReference>
<dbReference type="STRING" id="1328759.A0A5C2SI10"/>
<dbReference type="Gene3D" id="3.30.40.10">
    <property type="entry name" value="Zinc/RING finger domain, C3HC4 (zinc finger)"/>
    <property type="match status" value="1"/>
</dbReference>
<feature type="compositionally biased region" description="Acidic residues" evidence="5">
    <location>
        <begin position="333"/>
        <end position="346"/>
    </location>
</feature>
<evidence type="ECO:0000256" key="1">
    <source>
        <dbReference type="ARBA" id="ARBA00022723"/>
    </source>
</evidence>
<evidence type="ECO:0000256" key="4">
    <source>
        <dbReference type="PROSITE-ProRule" id="PRU00175"/>
    </source>
</evidence>
<keyword evidence="3" id="KW-0862">Zinc</keyword>
<evidence type="ECO:0000256" key="5">
    <source>
        <dbReference type="SAM" id="MobiDB-lite"/>
    </source>
</evidence>
<dbReference type="Pfam" id="PF13445">
    <property type="entry name" value="zf-RING_UBOX"/>
    <property type="match status" value="1"/>
</dbReference>
<organism evidence="7 8">
    <name type="scientific">Lentinus tigrinus ALCF2SS1-6</name>
    <dbReference type="NCBI Taxonomy" id="1328759"/>
    <lineage>
        <taxon>Eukaryota</taxon>
        <taxon>Fungi</taxon>
        <taxon>Dikarya</taxon>
        <taxon>Basidiomycota</taxon>
        <taxon>Agaricomycotina</taxon>
        <taxon>Agaricomycetes</taxon>
        <taxon>Polyporales</taxon>
        <taxon>Polyporaceae</taxon>
        <taxon>Lentinus</taxon>
    </lineage>
</organism>
<keyword evidence="2 4" id="KW-0863">Zinc-finger</keyword>
<name>A0A5C2SI10_9APHY</name>
<dbReference type="PANTHER" id="PTHR23327">
    <property type="entry name" value="RING FINGER PROTEIN 127"/>
    <property type="match status" value="1"/>
</dbReference>
<dbReference type="AlphaFoldDB" id="A0A5C2SI10"/>
<dbReference type="PROSITE" id="PS50089">
    <property type="entry name" value="ZF_RING_2"/>
    <property type="match status" value="1"/>
</dbReference>
<feature type="domain" description="RING-type" evidence="6">
    <location>
        <begin position="199"/>
        <end position="242"/>
    </location>
</feature>
<evidence type="ECO:0000256" key="3">
    <source>
        <dbReference type="ARBA" id="ARBA00022833"/>
    </source>
</evidence>
<proteinExistence type="predicted"/>
<reference evidence="7" key="1">
    <citation type="journal article" date="2018" name="Genome Biol. Evol.">
        <title>Genomics and development of Lentinus tigrinus, a white-rot wood-decaying mushroom with dimorphic fruiting bodies.</title>
        <authorList>
            <person name="Wu B."/>
            <person name="Xu Z."/>
            <person name="Knudson A."/>
            <person name="Carlson A."/>
            <person name="Chen N."/>
            <person name="Kovaka S."/>
            <person name="LaButti K."/>
            <person name="Lipzen A."/>
            <person name="Pennachio C."/>
            <person name="Riley R."/>
            <person name="Schakwitz W."/>
            <person name="Umezawa K."/>
            <person name="Ohm R.A."/>
            <person name="Grigoriev I.V."/>
            <person name="Nagy L.G."/>
            <person name="Gibbons J."/>
            <person name="Hibbett D."/>
        </authorList>
    </citation>
    <scope>NUCLEOTIDE SEQUENCE [LARGE SCALE GENOMIC DNA]</scope>
    <source>
        <strain evidence="7">ALCF2SS1-6</strain>
    </source>
</reference>
<dbReference type="OrthoDB" id="6105938at2759"/>
<dbReference type="InterPro" id="IPR001841">
    <property type="entry name" value="Znf_RING"/>
</dbReference>
<evidence type="ECO:0000313" key="7">
    <source>
        <dbReference type="EMBL" id="RPD63220.1"/>
    </source>
</evidence>
<evidence type="ECO:0000256" key="2">
    <source>
        <dbReference type="ARBA" id="ARBA00022771"/>
    </source>
</evidence>
<keyword evidence="1" id="KW-0479">Metal-binding</keyword>
<dbReference type="GO" id="GO:0008270">
    <property type="term" value="F:zinc ion binding"/>
    <property type="evidence" value="ECO:0007669"/>
    <property type="project" value="UniProtKB-KW"/>
</dbReference>
<evidence type="ECO:0000259" key="6">
    <source>
        <dbReference type="PROSITE" id="PS50089"/>
    </source>
</evidence>
<dbReference type="InterPro" id="IPR027370">
    <property type="entry name" value="Znf-RING_euk"/>
</dbReference>
<feature type="region of interest" description="Disordered" evidence="5">
    <location>
        <begin position="146"/>
        <end position="166"/>
    </location>
</feature>